<sequence length="152" mass="17692">MIDFMKHDIFKEQQILCDCDKSTKLQQGLDGYSMVQYCSLSRLRLMFSWLRGVTTRNIRVPKSSQQTLIFNAKAGFTFVAAANDDLCKHSCQGREQEDRTSSFCLLYVLLSAKCQENCEFDWLLGARGQFKFVPVVTWTLYRFFYFVPMVSD</sequence>
<protein>
    <submittedName>
        <fullName evidence="1">Uncharacterized protein</fullName>
    </submittedName>
</protein>
<evidence type="ECO:0000313" key="2">
    <source>
        <dbReference type="Proteomes" id="UP001151760"/>
    </source>
</evidence>
<reference evidence="1" key="2">
    <citation type="submission" date="2022-01" db="EMBL/GenBank/DDBJ databases">
        <authorList>
            <person name="Yamashiro T."/>
            <person name="Shiraishi A."/>
            <person name="Satake H."/>
            <person name="Nakayama K."/>
        </authorList>
    </citation>
    <scope>NUCLEOTIDE SEQUENCE</scope>
</reference>
<gene>
    <name evidence="1" type="ORF">Tco_1032273</name>
</gene>
<evidence type="ECO:0000313" key="1">
    <source>
        <dbReference type="EMBL" id="GJT72987.1"/>
    </source>
</evidence>
<dbReference type="Proteomes" id="UP001151760">
    <property type="component" value="Unassembled WGS sequence"/>
</dbReference>
<dbReference type="EMBL" id="BQNB010018310">
    <property type="protein sequence ID" value="GJT72987.1"/>
    <property type="molecule type" value="Genomic_DNA"/>
</dbReference>
<proteinExistence type="predicted"/>
<reference evidence="1" key="1">
    <citation type="journal article" date="2022" name="Int. J. Mol. Sci.">
        <title>Draft Genome of Tanacetum Coccineum: Genomic Comparison of Closely Related Tanacetum-Family Plants.</title>
        <authorList>
            <person name="Yamashiro T."/>
            <person name="Shiraishi A."/>
            <person name="Nakayama K."/>
            <person name="Satake H."/>
        </authorList>
    </citation>
    <scope>NUCLEOTIDE SEQUENCE</scope>
</reference>
<organism evidence="1 2">
    <name type="scientific">Tanacetum coccineum</name>
    <dbReference type="NCBI Taxonomy" id="301880"/>
    <lineage>
        <taxon>Eukaryota</taxon>
        <taxon>Viridiplantae</taxon>
        <taxon>Streptophyta</taxon>
        <taxon>Embryophyta</taxon>
        <taxon>Tracheophyta</taxon>
        <taxon>Spermatophyta</taxon>
        <taxon>Magnoliopsida</taxon>
        <taxon>eudicotyledons</taxon>
        <taxon>Gunneridae</taxon>
        <taxon>Pentapetalae</taxon>
        <taxon>asterids</taxon>
        <taxon>campanulids</taxon>
        <taxon>Asterales</taxon>
        <taxon>Asteraceae</taxon>
        <taxon>Asteroideae</taxon>
        <taxon>Anthemideae</taxon>
        <taxon>Anthemidinae</taxon>
        <taxon>Tanacetum</taxon>
    </lineage>
</organism>
<keyword evidence="2" id="KW-1185">Reference proteome</keyword>
<comment type="caution">
    <text evidence="1">The sequence shown here is derived from an EMBL/GenBank/DDBJ whole genome shotgun (WGS) entry which is preliminary data.</text>
</comment>
<accession>A0ABQ5GDI1</accession>
<name>A0ABQ5GDI1_9ASTR</name>